<dbReference type="InterPro" id="IPR012934">
    <property type="entry name" value="Znf_AD"/>
</dbReference>
<keyword evidence="1" id="KW-0479">Metal-binding</keyword>
<evidence type="ECO:0000256" key="1">
    <source>
        <dbReference type="PROSITE-ProRule" id="PRU01263"/>
    </source>
</evidence>
<evidence type="ECO:0000259" key="2">
    <source>
        <dbReference type="PROSITE" id="PS51915"/>
    </source>
</evidence>
<keyword evidence="1" id="KW-0863">Zinc-finger</keyword>
<name>A0A1Q3EZ04_CULTA</name>
<reference evidence="3" key="1">
    <citation type="submission" date="2017-01" db="EMBL/GenBank/DDBJ databases">
        <title>A deep insight into the sialotranscriptome of adult male and female Cluex tarsalis mosquitoes.</title>
        <authorList>
            <person name="Ribeiro J.M."/>
            <person name="Moreira F."/>
            <person name="Bernard K.A."/>
            <person name="Calvo E."/>
        </authorList>
    </citation>
    <scope>NUCLEOTIDE SEQUENCE</scope>
    <source>
        <strain evidence="3">Kern County</strain>
        <tissue evidence="3">Salivary glands</tissue>
    </source>
</reference>
<feature type="binding site" evidence="1">
    <location>
        <position position="19"/>
    </location>
    <ligand>
        <name>Zn(2+)</name>
        <dbReference type="ChEBI" id="CHEBI:29105"/>
    </ligand>
</feature>
<dbReference type="EMBL" id="GFDL01014519">
    <property type="protein sequence ID" value="JAV20526.1"/>
    <property type="molecule type" value="Transcribed_RNA"/>
</dbReference>
<dbReference type="SMART" id="SM00868">
    <property type="entry name" value="zf-AD"/>
    <property type="match status" value="1"/>
</dbReference>
<sequence>MSSHPDFPPDQPPLSGSVCRVCLQSIDPVATWSLFDCSVAGKSLVEALAVVGGIQVQTGDNFPKSCCSDCLKQVEAALKLRELCQESNRRLGQMFAVAVKNEPPECEEEEDSFVASSHGYFEPAVMEDGDTVASVLQQFGLDGFVATVEGQDLETVELFSCLLEQDLQKMLPNETVGTIIRFRKAVAHAKQLVAKSSSDVRKPVKHVEPEPIPRKRRRVQQQPLEQPVFVANPTQDHVNLPALLQTFEGQCIMTLYKRNGNQLDNQTQGKLLKLIVEQLAASVRIQDIQRSWFEAIFASIVAAFPSESELVDVYRAKLQHIRYKLTRKIKDNSQVESTERSNGRVTVNGEDDSVDENEAIASKLWLQSGREPWKSVLQHWEKSFQLRKEIYRSASNNKLAELWRDDGWPILKQPNAIDLIRRDFNRMFTPTGDIFQVWPRIKKAVCTFGRLNLKNKNLLAVLAKFEEGGWTDDHLFIQLLSGLLPPGIITRKYRPKFEEINSAFLREIKSSADVNQAIEAYRTALAEHNLSVQPHVLHVADEARYLVYVGEGRCYEAHGLLDAVDGAMKVCLVLGKSYPAEAKPMWTFVQRFCYGVKTDSDNSYACLRSLQAFLLQAQDRA</sequence>
<protein>
    <recommendedName>
        <fullName evidence="2">ZAD domain-containing protein</fullName>
    </recommendedName>
</protein>
<feature type="binding site" evidence="1">
    <location>
        <position position="70"/>
    </location>
    <ligand>
        <name>Zn(2+)</name>
        <dbReference type="ChEBI" id="CHEBI:29105"/>
    </ligand>
</feature>
<feature type="domain" description="ZAD" evidence="2">
    <location>
        <begin position="17"/>
        <end position="94"/>
    </location>
</feature>
<dbReference type="SUPFAM" id="SSF57716">
    <property type="entry name" value="Glucocorticoid receptor-like (DNA-binding domain)"/>
    <property type="match status" value="1"/>
</dbReference>
<dbReference type="Pfam" id="PF07776">
    <property type="entry name" value="zf-AD"/>
    <property type="match status" value="1"/>
</dbReference>
<dbReference type="GO" id="GO:0008270">
    <property type="term" value="F:zinc ion binding"/>
    <property type="evidence" value="ECO:0007669"/>
    <property type="project" value="UniProtKB-UniRule"/>
</dbReference>
<dbReference type="PROSITE" id="PS51915">
    <property type="entry name" value="ZAD"/>
    <property type="match status" value="1"/>
</dbReference>
<keyword evidence="1" id="KW-0862">Zinc</keyword>
<feature type="binding site" evidence="1">
    <location>
        <position position="22"/>
    </location>
    <ligand>
        <name>Zn(2+)</name>
        <dbReference type="ChEBI" id="CHEBI:29105"/>
    </ligand>
</feature>
<dbReference type="Gene3D" id="3.40.1800.20">
    <property type="match status" value="1"/>
</dbReference>
<dbReference type="AlphaFoldDB" id="A0A1Q3EZ04"/>
<organism evidence="3">
    <name type="scientific">Culex tarsalis</name>
    <name type="common">Encephalitis mosquito</name>
    <dbReference type="NCBI Taxonomy" id="7177"/>
    <lineage>
        <taxon>Eukaryota</taxon>
        <taxon>Metazoa</taxon>
        <taxon>Ecdysozoa</taxon>
        <taxon>Arthropoda</taxon>
        <taxon>Hexapoda</taxon>
        <taxon>Insecta</taxon>
        <taxon>Pterygota</taxon>
        <taxon>Neoptera</taxon>
        <taxon>Endopterygota</taxon>
        <taxon>Diptera</taxon>
        <taxon>Nematocera</taxon>
        <taxon>Culicoidea</taxon>
        <taxon>Culicidae</taxon>
        <taxon>Culicinae</taxon>
        <taxon>Culicini</taxon>
        <taxon>Culex</taxon>
        <taxon>Culex</taxon>
    </lineage>
</organism>
<accession>A0A1Q3EZ04</accession>
<feature type="binding site" evidence="1">
    <location>
        <position position="67"/>
    </location>
    <ligand>
        <name>Zn(2+)</name>
        <dbReference type="ChEBI" id="CHEBI:29105"/>
    </ligand>
</feature>
<proteinExistence type="predicted"/>
<dbReference type="GO" id="GO:0005634">
    <property type="term" value="C:nucleus"/>
    <property type="evidence" value="ECO:0007669"/>
    <property type="project" value="InterPro"/>
</dbReference>
<evidence type="ECO:0000313" key="3">
    <source>
        <dbReference type="EMBL" id="JAV20526.1"/>
    </source>
</evidence>